<dbReference type="InterPro" id="IPR010985">
    <property type="entry name" value="Ribbon_hlx_hlx"/>
</dbReference>
<evidence type="ECO:0000259" key="1">
    <source>
        <dbReference type="Pfam" id="PF01402"/>
    </source>
</evidence>
<proteinExistence type="predicted"/>
<dbReference type="Proteomes" id="UP000813637">
    <property type="component" value="Unassembled WGS sequence"/>
</dbReference>
<accession>A0A9Q3Z1D4</accession>
<dbReference type="SUPFAM" id="SSF47598">
    <property type="entry name" value="Ribbon-helix-helix"/>
    <property type="match status" value="1"/>
</dbReference>
<evidence type="ECO:0000313" key="2">
    <source>
        <dbReference type="EMBL" id="MCD3195268.1"/>
    </source>
</evidence>
<dbReference type="Gene3D" id="1.10.1220.10">
    <property type="entry name" value="Met repressor-like"/>
    <property type="match status" value="1"/>
</dbReference>
<evidence type="ECO:0000313" key="3">
    <source>
        <dbReference type="Proteomes" id="UP000813637"/>
    </source>
</evidence>
<dbReference type="RefSeq" id="WP_003377836.1">
    <property type="nucleotide sequence ID" value="NZ_JAAMYB010000008.1"/>
</dbReference>
<sequence>MTSKNRNEIINIRVESELKEKVSKIAFKNGTNLSELIRRFLEEYIKAHCKDKEN</sequence>
<reference evidence="2" key="1">
    <citation type="submission" date="2020-02" db="EMBL/GenBank/DDBJ databases">
        <authorList>
            <person name="Fillo S."/>
            <person name="Giordani F."/>
            <person name="Tonon E."/>
            <person name="Drigo I."/>
            <person name="Anselmo A."/>
            <person name="Fortunato A."/>
            <person name="Bano L."/>
            <person name="Lista F."/>
        </authorList>
    </citation>
    <scope>NUCLEOTIDE SEQUENCE</scope>
    <source>
        <strain evidence="2">IZSVe-TV_9877_3_12</strain>
    </source>
</reference>
<dbReference type="GO" id="GO:0006355">
    <property type="term" value="P:regulation of DNA-templated transcription"/>
    <property type="evidence" value="ECO:0007669"/>
    <property type="project" value="InterPro"/>
</dbReference>
<dbReference type="Pfam" id="PF01402">
    <property type="entry name" value="RHH_1"/>
    <property type="match status" value="1"/>
</dbReference>
<reference evidence="2" key="2">
    <citation type="journal article" date="2021" name="Microorganisms">
        <title>Extensive Genome Exploration of Clostridium botulinum Group III Field Strains.</title>
        <authorList>
            <person name="Fillo S."/>
            <person name="Giordani F."/>
            <person name="Tonon E."/>
            <person name="Drigo I."/>
            <person name="Anselmo A."/>
            <person name="Fortunato A."/>
            <person name="Lista F."/>
            <person name="Bano L."/>
        </authorList>
    </citation>
    <scope>NUCLEOTIDE SEQUENCE</scope>
    <source>
        <strain evidence="2">IZSVe-TV_9877_3_12</strain>
    </source>
</reference>
<dbReference type="InterPro" id="IPR013321">
    <property type="entry name" value="Arc_rbn_hlx_hlx"/>
</dbReference>
<organism evidence="2 3">
    <name type="scientific">Clostridium botulinum C</name>
    <dbReference type="NCBI Taxonomy" id="36828"/>
    <lineage>
        <taxon>Bacteria</taxon>
        <taxon>Bacillati</taxon>
        <taxon>Bacillota</taxon>
        <taxon>Clostridia</taxon>
        <taxon>Eubacteriales</taxon>
        <taxon>Clostridiaceae</taxon>
        <taxon>Clostridium</taxon>
    </lineage>
</organism>
<comment type="caution">
    <text evidence="2">The sequence shown here is derived from an EMBL/GenBank/DDBJ whole genome shotgun (WGS) entry which is preliminary data.</text>
</comment>
<name>A0A9Q3Z1D4_CLOBO</name>
<dbReference type="EMBL" id="JAAMYB010000008">
    <property type="protein sequence ID" value="MCD3195268.1"/>
    <property type="molecule type" value="Genomic_DNA"/>
</dbReference>
<gene>
    <name evidence="2" type="ORF">G8S53_08235</name>
</gene>
<protein>
    <submittedName>
        <fullName evidence="2">CopG family transcriptional regulator</fullName>
    </submittedName>
</protein>
<feature type="domain" description="Ribbon-helix-helix protein CopG" evidence="1">
    <location>
        <begin position="10"/>
        <end position="46"/>
    </location>
</feature>
<dbReference type="InterPro" id="IPR002145">
    <property type="entry name" value="CopG"/>
</dbReference>
<dbReference type="AlphaFoldDB" id="A0A9Q3Z1D4"/>